<dbReference type="InterPro" id="IPR000866">
    <property type="entry name" value="AhpC/TSA"/>
</dbReference>
<dbReference type="Pfam" id="PF14289">
    <property type="entry name" value="DUF4369"/>
    <property type="match status" value="1"/>
</dbReference>
<dbReference type="Gene3D" id="3.40.30.10">
    <property type="entry name" value="Glutaredoxin"/>
    <property type="match status" value="1"/>
</dbReference>
<evidence type="ECO:0000256" key="2">
    <source>
        <dbReference type="ARBA" id="ARBA00022748"/>
    </source>
</evidence>
<dbReference type="InterPro" id="IPR013766">
    <property type="entry name" value="Thioredoxin_domain"/>
</dbReference>
<feature type="domain" description="Thioredoxin" evidence="5">
    <location>
        <begin position="226"/>
        <end position="386"/>
    </location>
</feature>
<dbReference type="PROSITE" id="PS00194">
    <property type="entry name" value="THIOREDOXIN_1"/>
    <property type="match status" value="1"/>
</dbReference>
<evidence type="ECO:0000256" key="1">
    <source>
        <dbReference type="ARBA" id="ARBA00004196"/>
    </source>
</evidence>
<proteinExistence type="predicted"/>
<dbReference type="Proteomes" id="UP000199031">
    <property type="component" value="Unassembled WGS sequence"/>
</dbReference>
<evidence type="ECO:0000259" key="5">
    <source>
        <dbReference type="PROSITE" id="PS51352"/>
    </source>
</evidence>
<dbReference type="AlphaFoldDB" id="A0A1I5YIN7"/>
<reference evidence="6 7" key="1">
    <citation type="submission" date="2016-10" db="EMBL/GenBank/DDBJ databases">
        <authorList>
            <person name="de Groot N.N."/>
        </authorList>
    </citation>
    <scope>NUCLEOTIDE SEQUENCE [LARGE SCALE GENOMIC DNA]</scope>
    <source>
        <strain evidence="6 7">DSM 28286</strain>
    </source>
</reference>
<dbReference type="CDD" id="cd02966">
    <property type="entry name" value="TlpA_like_family"/>
    <property type="match status" value="1"/>
</dbReference>
<keyword evidence="4" id="KW-0676">Redox-active center</keyword>
<dbReference type="SUPFAM" id="SSF52833">
    <property type="entry name" value="Thioredoxin-like"/>
    <property type="match status" value="1"/>
</dbReference>
<dbReference type="PANTHER" id="PTHR42852:SF6">
    <property type="entry name" value="THIOL:DISULFIDE INTERCHANGE PROTEIN DSBE"/>
    <property type="match status" value="1"/>
</dbReference>
<dbReference type="PROSITE" id="PS51352">
    <property type="entry name" value="THIOREDOXIN_2"/>
    <property type="match status" value="1"/>
</dbReference>
<gene>
    <name evidence="6" type="ORF">SAMN05444277_11286</name>
</gene>
<dbReference type="PANTHER" id="PTHR42852">
    <property type="entry name" value="THIOL:DISULFIDE INTERCHANGE PROTEIN DSBE"/>
    <property type="match status" value="1"/>
</dbReference>
<accession>A0A1I5YIN7</accession>
<evidence type="ECO:0000313" key="7">
    <source>
        <dbReference type="Proteomes" id="UP000199031"/>
    </source>
</evidence>
<dbReference type="GO" id="GO:0016209">
    <property type="term" value="F:antioxidant activity"/>
    <property type="evidence" value="ECO:0007669"/>
    <property type="project" value="InterPro"/>
</dbReference>
<dbReference type="GO" id="GO:0017004">
    <property type="term" value="P:cytochrome complex assembly"/>
    <property type="evidence" value="ECO:0007669"/>
    <property type="project" value="UniProtKB-KW"/>
</dbReference>
<dbReference type="EMBL" id="FOXQ01000012">
    <property type="protein sequence ID" value="SFQ44050.1"/>
    <property type="molecule type" value="Genomic_DNA"/>
</dbReference>
<dbReference type="InterPro" id="IPR017937">
    <property type="entry name" value="Thioredoxin_CS"/>
</dbReference>
<evidence type="ECO:0000256" key="3">
    <source>
        <dbReference type="ARBA" id="ARBA00023157"/>
    </source>
</evidence>
<protein>
    <submittedName>
        <fullName evidence="6">Peroxiredoxin</fullName>
    </submittedName>
</protein>
<comment type="subcellular location">
    <subcellularLocation>
        <location evidence="1">Cell envelope</location>
    </subcellularLocation>
</comment>
<keyword evidence="3" id="KW-1015">Disulfide bond</keyword>
<dbReference type="GO" id="GO:0030313">
    <property type="term" value="C:cell envelope"/>
    <property type="evidence" value="ECO:0007669"/>
    <property type="project" value="UniProtKB-SubCell"/>
</dbReference>
<keyword evidence="2" id="KW-0201">Cytochrome c-type biogenesis</keyword>
<dbReference type="Pfam" id="PF00578">
    <property type="entry name" value="AhpC-TSA"/>
    <property type="match status" value="1"/>
</dbReference>
<keyword evidence="7" id="KW-1185">Reference proteome</keyword>
<dbReference type="InterPro" id="IPR050553">
    <property type="entry name" value="Thioredoxin_ResA/DsbE_sf"/>
</dbReference>
<organism evidence="6 7">
    <name type="scientific">Parafilimonas terrae</name>
    <dbReference type="NCBI Taxonomy" id="1465490"/>
    <lineage>
        <taxon>Bacteria</taxon>
        <taxon>Pseudomonadati</taxon>
        <taxon>Bacteroidota</taxon>
        <taxon>Chitinophagia</taxon>
        <taxon>Chitinophagales</taxon>
        <taxon>Chitinophagaceae</taxon>
        <taxon>Parafilimonas</taxon>
    </lineage>
</organism>
<sequence length="390" mass="44697">MKVSLFTFITLVIAHSLQAQPLKKYSLSGEIKGEDTGTIYLKYFDAGIRNVEAARIQHGQFQFNGFISEPVLASITDNKQTIDGRQNAYKGFYMDPATMKITLVANDFKNAKLTGSKTNDDWLLLSEKTDELYSRFYLLKNKSTENLSEKQKDSLNFYSKKIADIHINFSKENPRSIIAAKAISDLNIVEISNDSILHLLDNLDTTLKKTYSFQTLKQNIRYAINSGINHAAPDFIRQDVNSKLLRLSDFKGKYVLLDFWASWCVPCRKQTPHIKNIYKQYHSKGLEIIVVSCDAKYDAWHKAIKQDSIQSFHNILAFTNSDMEFLKTHDNSMEASFKGELRKLYNLMPIPAQILIDKDGIIIGRYSLYDNTTVEDMDKKLSEIFSIDKE</sequence>
<dbReference type="STRING" id="1465490.SAMN05444277_11286"/>
<dbReference type="InterPro" id="IPR036249">
    <property type="entry name" value="Thioredoxin-like_sf"/>
</dbReference>
<evidence type="ECO:0000313" key="6">
    <source>
        <dbReference type="EMBL" id="SFQ44050.1"/>
    </source>
</evidence>
<dbReference type="GO" id="GO:0016491">
    <property type="term" value="F:oxidoreductase activity"/>
    <property type="evidence" value="ECO:0007669"/>
    <property type="project" value="InterPro"/>
</dbReference>
<dbReference type="InterPro" id="IPR025380">
    <property type="entry name" value="DUF4369"/>
</dbReference>
<name>A0A1I5YIN7_9BACT</name>
<evidence type="ECO:0000256" key="4">
    <source>
        <dbReference type="ARBA" id="ARBA00023284"/>
    </source>
</evidence>